<dbReference type="PhylomeDB" id="A0A0G4FKR7"/>
<reference evidence="2" key="1">
    <citation type="submission" date="2014-11" db="EMBL/GenBank/DDBJ databases">
        <authorList>
            <person name="Otto D Thomas"/>
            <person name="Naeem Raeece"/>
        </authorList>
    </citation>
    <scope>NUCLEOTIDE SEQUENCE</scope>
</reference>
<evidence type="ECO:0008006" key="3">
    <source>
        <dbReference type="Google" id="ProtNLM"/>
    </source>
</evidence>
<keyword evidence="1" id="KW-0732">Signal</keyword>
<sequence length="720" mass="77293">MRVLIFLFGFLCASAFEGLEKLTDLSSVFDSQQKGGKQKAKKNVCGDGVPDLLTEECDVGQDNGQPGSFCQGNCTFSPDAKCGTVIIDSPQALQDAQICRTANAVSFALGSQIDVSLPNLQFVEDFISGSAGNQMRSLTLQNLLYTPDFRFGGASGSRIVFIDLPSLQFSGSFTLNNMNNLERVSAPKLRFTTSGVELESLDELTTLVLDSLEYIPVNLRLDNCPKWTIATPFGPVSNRTVLELCSLPAFEVHSITNGVCLNGANCVVVGAGSDECDALTQSEGKDSKVKEEGGIFAFGSSEGPSLSFKDLSLFSDRLSLEKFGAPGGLGKRLEGIWGTDKEQGSVGKRTKKDKEPERCLVNPYPSEQPKQKEAPVCGNNIVEIGEECDGDEEVCTNECKFKETAICTISGFITLNSTSDVEALDGCAVIIGDFATVDFGSGAPEVFELPLLQALYGVTFSQGFSLVVKKISFPSAWKISNFQIFLFSGSSSELEEFTAPCGREFVGLRIVADDPPTPGALQTLDIPLVKRFGFFDISRTCAPSGTFDIEFPDLYYVDSVISVFACPNLRTISFPSLLAKNGIGIFGFNDQLESVAFPSMEGFDQGWNLQENPVFKLYDVGAQQFFNGLTSIATNNSPEGLEILLCELNAFQFTSLEAGGSCDLTADAPCFLKGAGADACSNKKTKVVKDKGEGKEAEGKLFGLFESDSFVPSGLKGFTG</sequence>
<dbReference type="VEuPathDB" id="CryptoDB:Cvel_17466"/>
<gene>
    <name evidence="2" type="ORF">Cvel_17466</name>
</gene>
<feature type="signal peptide" evidence="1">
    <location>
        <begin position="1"/>
        <end position="15"/>
    </location>
</feature>
<dbReference type="EMBL" id="CDMZ01000435">
    <property type="protein sequence ID" value="CEM14209.1"/>
    <property type="molecule type" value="Genomic_DNA"/>
</dbReference>
<evidence type="ECO:0000313" key="2">
    <source>
        <dbReference type="EMBL" id="CEM14209.1"/>
    </source>
</evidence>
<name>A0A0G4FKR7_9ALVE</name>
<proteinExistence type="predicted"/>
<organism evidence="2">
    <name type="scientific">Chromera velia CCMP2878</name>
    <dbReference type="NCBI Taxonomy" id="1169474"/>
    <lineage>
        <taxon>Eukaryota</taxon>
        <taxon>Sar</taxon>
        <taxon>Alveolata</taxon>
        <taxon>Colpodellida</taxon>
        <taxon>Chromeraceae</taxon>
        <taxon>Chromera</taxon>
    </lineage>
</organism>
<dbReference type="AlphaFoldDB" id="A0A0G4FKR7"/>
<protein>
    <recommendedName>
        <fullName evidence="3">Receptor L-domain domain-containing protein</fullName>
    </recommendedName>
</protein>
<feature type="chain" id="PRO_5012768505" description="Receptor L-domain domain-containing protein" evidence="1">
    <location>
        <begin position="16"/>
        <end position="720"/>
    </location>
</feature>
<evidence type="ECO:0000256" key="1">
    <source>
        <dbReference type="SAM" id="SignalP"/>
    </source>
</evidence>
<accession>A0A0G4FKR7</accession>